<evidence type="ECO:0000313" key="2">
    <source>
        <dbReference type="EMBL" id="SDQ30287.1"/>
    </source>
</evidence>
<feature type="transmembrane region" description="Helical" evidence="1">
    <location>
        <begin position="65"/>
        <end position="84"/>
    </location>
</feature>
<keyword evidence="1" id="KW-0812">Transmembrane</keyword>
<reference evidence="3" key="1">
    <citation type="submission" date="2016-10" db="EMBL/GenBank/DDBJ databases">
        <authorList>
            <person name="Varghese N."/>
            <person name="Submissions S."/>
        </authorList>
    </citation>
    <scope>NUCLEOTIDE SEQUENCE [LARGE SCALE GENOMIC DNA]</scope>
    <source>
        <strain evidence="3">MPL-11</strain>
    </source>
</reference>
<dbReference type="AlphaFoldDB" id="A0A1H0ZS74"/>
<proteinExistence type="predicted"/>
<feature type="transmembrane region" description="Helical" evidence="1">
    <location>
        <begin position="37"/>
        <end position="53"/>
    </location>
</feature>
<dbReference type="Proteomes" id="UP000199481">
    <property type="component" value="Unassembled WGS sequence"/>
</dbReference>
<feature type="transmembrane region" description="Helical" evidence="1">
    <location>
        <begin position="12"/>
        <end position="31"/>
    </location>
</feature>
<keyword evidence="1" id="KW-1133">Transmembrane helix</keyword>
<gene>
    <name evidence="2" type="ORF">SAMN04487752_1688</name>
</gene>
<keyword evidence="1" id="KW-0472">Membrane</keyword>
<evidence type="ECO:0000256" key="1">
    <source>
        <dbReference type="SAM" id="Phobius"/>
    </source>
</evidence>
<evidence type="ECO:0000313" key="3">
    <source>
        <dbReference type="Proteomes" id="UP000199481"/>
    </source>
</evidence>
<keyword evidence="3" id="KW-1185">Reference proteome</keyword>
<accession>A0A1H0ZS74</accession>
<sequence>MYINKKVINYKLKTILLGLIFIAAFTGFIFYPEHIEGNIGILLIAITTSIIELKENHKSLPKYYLIIRYINILLFVIALVLTLLNR</sequence>
<name>A0A1H0ZS74_9LACT</name>
<organism evidence="2 3">
    <name type="scientific">Carnobacterium viridans</name>
    <dbReference type="NCBI Taxonomy" id="174587"/>
    <lineage>
        <taxon>Bacteria</taxon>
        <taxon>Bacillati</taxon>
        <taxon>Bacillota</taxon>
        <taxon>Bacilli</taxon>
        <taxon>Lactobacillales</taxon>
        <taxon>Carnobacteriaceae</taxon>
        <taxon>Carnobacterium</taxon>
    </lineage>
</organism>
<protein>
    <submittedName>
        <fullName evidence="2">Uncharacterized protein</fullName>
    </submittedName>
</protein>
<dbReference type="EMBL" id="FNJW01000008">
    <property type="protein sequence ID" value="SDQ30287.1"/>
    <property type="molecule type" value="Genomic_DNA"/>
</dbReference>